<name>A0A9X4LBB3_9STAP</name>
<comment type="caution">
    <text evidence="2">The sequence shown here is derived from an EMBL/GenBank/DDBJ whole genome shotgun (WGS) entry which is preliminary data.</text>
</comment>
<organism evidence="2 3">
    <name type="scientific">Staphylococcus equorum</name>
    <dbReference type="NCBI Taxonomy" id="246432"/>
    <lineage>
        <taxon>Bacteria</taxon>
        <taxon>Bacillati</taxon>
        <taxon>Bacillota</taxon>
        <taxon>Bacilli</taxon>
        <taxon>Bacillales</taxon>
        <taxon>Staphylococcaceae</taxon>
        <taxon>Staphylococcus</taxon>
    </lineage>
</organism>
<accession>A0A9X4LBB3</accession>
<keyword evidence="3" id="KW-1185">Reference proteome</keyword>
<dbReference type="EMBL" id="JAMBQA010000012">
    <property type="protein sequence ID" value="MDG0847269.1"/>
    <property type="molecule type" value="Genomic_DNA"/>
</dbReference>
<evidence type="ECO:0000313" key="3">
    <source>
        <dbReference type="Proteomes" id="UP001152422"/>
    </source>
</evidence>
<feature type="compositionally biased region" description="Basic and acidic residues" evidence="1">
    <location>
        <begin position="35"/>
        <end position="51"/>
    </location>
</feature>
<protein>
    <submittedName>
        <fullName evidence="2">Uncharacterized protein</fullName>
    </submittedName>
</protein>
<sequence>MKATESLSSIAESLYGIHKELIKLNQTHPSNQAQKENKPKNTRELDPKDFG</sequence>
<evidence type="ECO:0000256" key="1">
    <source>
        <dbReference type="SAM" id="MobiDB-lite"/>
    </source>
</evidence>
<dbReference type="Proteomes" id="UP001152422">
    <property type="component" value="Unassembled WGS sequence"/>
</dbReference>
<proteinExistence type="predicted"/>
<dbReference type="AlphaFoldDB" id="A0A9X4LBB3"/>
<dbReference type="RefSeq" id="WP_277583635.1">
    <property type="nucleotide sequence ID" value="NZ_CBCPHY010000001.1"/>
</dbReference>
<gene>
    <name evidence="2" type="ORF">M4L89_13645</name>
</gene>
<feature type="region of interest" description="Disordered" evidence="1">
    <location>
        <begin position="25"/>
        <end position="51"/>
    </location>
</feature>
<feature type="compositionally biased region" description="Polar residues" evidence="1">
    <location>
        <begin position="25"/>
        <end position="34"/>
    </location>
</feature>
<reference evidence="2" key="1">
    <citation type="submission" date="2022-05" db="EMBL/GenBank/DDBJ databases">
        <title>Comparative genomics of Staphylococcus equorum isolates.</title>
        <authorList>
            <person name="Luelf R.H."/>
        </authorList>
    </citation>
    <scope>NUCLEOTIDE SEQUENCE</scope>
    <source>
        <strain evidence="2">TMW 2.2497</strain>
    </source>
</reference>
<evidence type="ECO:0000313" key="2">
    <source>
        <dbReference type="EMBL" id="MDG0847269.1"/>
    </source>
</evidence>